<dbReference type="RefSeq" id="WP_203585006.1">
    <property type="nucleotide sequence ID" value="NZ_JACOPV010000009.1"/>
</dbReference>
<reference evidence="1 2" key="1">
    <citation type="submission" date="2020-08" db="EMBL/GenBank/DDBJ databases">
        <title>Description of novel Pseudomonas species.</title>
        <authorList>
            <person name="Duman M."/>
            <person name="Mulet M."/>
            <person name="Altun S."/>
            <person name="Saticioglu I.B."/>
            <person name="Lalucat J."/>
            <person name="Garcia-Valdes E."/>
        </authorList>
    </citation>
    <scope>NUCLEOTIDE SEQUENCE [LARGE SCALE GENOMIC DNA]</scope>
    <source>
        <strain evidence="1 2">P66</strain>
    </source>
</reference>
<protein>
    <submittedName>
        <fullName evidence="1">Uncharacterized protein</fullName>
    </submittedName>
</protein>
<gene>
    <name evidence="1" type="ORF">H8F21_16160</name>
</gene>
<comment type="caution">
    <text evidence="1">The sequence shown here is derived from an EMBL/GenBank/DDBJ whole genome shotgun (WGS) entry which is preliminary data.</text>
</comment>
<dbReference type="EMBL" id="JACOPV010000009">
    <property type="protein sequence ID" value="MBM5459103.1"/>
    <property type="molecule type" value="Genomic_DNA"/>
</dbReference>
<evidence type="ECO:0000313" key="2">
    <source>
        <dbReference type="Proteomes" id="UP000745663"/>
    </source>
</evidence>
<accession>A0ABS2BZP0</accession>
<dbReference type="Proteomes" id="UP000745663">
    <property type="component" value="Unassembled WGS sequence"/>
</dbReference>
<organism evidence="1 2">
    <name type="scientific">Pseudomonas arcuscaelestis</name>
    <dbReference type="NCBI Taxonomy" id="2710591"/>
    <lineage>
        <taxon>Bacteria</taxon>
        <taxon>Pseudomonadati</taxon>
        <taxon>Pseudomonadota</taxon>
        <taxon>Gammaproteobacteria</taxon>
        <taxon>Pseudomonadales</taxon>
        <taxon>Pseudomonadaceae</taxon>
        <taxon>Pseudomonas</taxon>
    </lineage>
</organism>
<name>A0ABS2BZP0_9PSED</name>
<keyword evidence="2" id="KW-1185">Reference proteome</keyword>
<proteinExistence type="predicted"/>
<sequence>MPSNIILLSFLGIAEHRAIVAEVMGEAFDRVDLPSKLDFNLGQILGNEYRDKLRSQAQTAPAVELVQSIQNSFPILGSLFQAGAFFRQFALPLLYLGALSERLSDVSAKPSQAERVRIEMAITVLFMDVPPYISGLIFGTCEHILKLFPDHVMKEAEMVATRGPLDPSIPLSAQMSEDGFATIVQAITAYHADLPPQAKHTMPRLLDMAEANALSLRPGPNVLSIVYDQFCDDYAVPLWKSLIETLIKHAESMELPFDHKAFSRDLIGRSIEQPRGNTNEAIKLLRGLIALSNVHLDTEAFVQRADKQLAKARELEAQITGLGANLTASAMQKIASLAQAGSAEIMANRDWFKTELDSFMPLIRGWQRFYEEWDRLLRKGPAGSNKQPAALSVVEKRPVAVAAVVGPAIDELQARVSELQDALKVKDAEASDMRSELFSLRTFKENLALPVHRPDPLAVSLDLMRRIAVRDSITPTDVLLFIEVIADGRVVVLDSAWKSAKESVAFQQTGRMLDVINTMVFPYYESLMAGNPDATAKMILGNAYSANESETVSSHRRLRGLREFEYQGKTHFFERHLKAGNGHGLEGMRIHFDIIDTKVVIAYAGPHLECSTSN</sequence>
<evidence type="ECO:0000313" key="1">
    <source>
        <dbReference type="EMBL" id="MBM5459103.1"/>
    </source>
</evidence>